<evidence type="ECO:0000313" key="2">
    <source>
        <dbReference type="Proteomes" id="UP000320722"/>
    </source>
</evidence>
<accession>A0A517WJS0</accession>
<gene>
    <name evidence="1" type="ORF">V6x_52420</name>
</gene>
<protein>
    <submittedName>
        <fullName evidence="1">Uncharacterized protein</fullName>
    </submittedName>
</protein>
<organism evidence="1 2">
    <name type="scientific">Gimesia chilikensis</name>
    <dbReference type="NCBI Taxonomy" id="2605989"/>
    <lineage>
        <taxon>Bacteria</taxon>
        <taxon>Pseudomonadati</taxon>
        <taxon>Planctomycetota</taxon>
        <taxon>Planctomycetia</taxon>
        <taxon>Planctomycetales</taxon>
        <taxon>Planctomycetaceae</taxon>
        <taxon>Gimesia</taxon>
    </lineage>
</organism>
<dbReference type="Proteomes" id="UP000320722">
    <property type="component" value="Chromosome"/>
</dbReference>
<dbReference type="AlphaFoldDB" id="A0A517WJS0"/>
<proteinExistence type="predicted"/>
<reference evidence="1 2" key="1">
    <citation type="submission" date="2019-02" db="EMBL/GenBank/DDBJ databases">
        <title>Deep-cultivation of Planctomycetes and their phenomic and genomic characterization uncovers novel biology.</title>
        <authorList>
            <person name="Wiegand S."/>
            <person name="Jogler M."/>
            <person name="Boedeker C."/>
            <person name="Pinto D."/>
            <person name="Vollmers J."/>
            <person name="Rivas-Marin E."/>
            <person name="Kohn T."/>
            <person name="Peeters S.H."/>
            <person name="Heuer A."/>
            <person name="Rast P."/>
            <person name="Oberbeckmann S."/>
            <person name="Bunk B."/>
            <person name="Jeske O."/>
            <person name="Meyerdierks A."/>
            <person name="Storesund J.E."/>
            <person name="Kallscheuer N."/>
            <person name="Luecker S."/>
            <person name="Lage O.M."/>
            <person name="Pohl T."/>
            <person name="Merkel B.J."/>
            <person name="Hornburger P."/>
            <person name="Mueller R.-W."/>
            <person name="Bruemmer F."/>
            <person name="Labrenz M."/>
            <person name="Spormann A.M."/>
            <person name="Op den Camp H."/>
            <person name="Overmann J."/>
            <person name="Amann R."/>
            <person name="Jetten M.S.M."/>
            <person name="Mascher T."/>
            <person name="Medema M.H."/>
            <person name="Devos D.P."/>
            <person name="Kaster A.-K."/>
            <person name="Ovreas L."/>
            <person name="Rohde M."/>
            <person name="Galperin M.Y."/>
            <person name="Jogler C."/>
        </authorList>
    </citation>
    <scope>NUCLEOTIDE SEQUENCE [LARGE SCALE GENOMIC DNA]</scope>
    <source>
        <strain evidence="1 2">V6</strain>
    </source>
</reference>
<name>A0A517WJS0_9PLAN</name>
<sequence length="109" mass="12346">MQLYHLTTDICTFHIRAPKSLFEITLHTWKGSGYSLYIEGEPIPIANYTDPYGACRAVATHKTNFGRWDSAGIVVSDYILDWTCDVDKKLKIQLVSDYLDKAPTVFIAT</sequence>
<dbReference type="EMBL" id="CP036347">
    <property type="protein sequence ID" value="QDU05505.1"/>
    <property type="molecule type" value="Genomic_DNA"/>
</dbReference>
<evidence type="ECO:0000313" key="1">
    <source>
        <dbReference type="EMBL" id="QDU05505.1"/>
    </source>
</evidence>